<dbReference type="PATRIC" id="fig|137591.25.peg.708"/>
<keyword evidence="1" id="KW-1133">Transmembrane helix</keyword>
<comment type="caution">
    <text evidence="2">The sequence shown here is derived from an EMBL/GenBank/DDBJ whole genome shotgun (WGS) entry which is preliminary data.</text>
</comment>
<accession>A0A0D1JJ48</accession>
<evidence type="ECO:0000313" key="2">
    <source>
        <dbReference type="EMBL" id="KIU21438.1"/>
    </source>
</evidence>
<keyword evidence="1" id="KW-0812">Transmembrane</keyword>
<organism evidence="2 3">
    <name type="scientific">Weissella cibaria</name>
    <dbReference type="NCBI Taxonomy" id="137591"/>
    <lineage>
        <taxon>Bacteria</taxon>
        <taxon>Bacillati</taxon>
        <taxon>Bacillota</taxon>
        <taxon>Bacilli</taxon>
        <taxon>Lactobacillales</taxon>
        <taxon>Lactobacillaceae</taxon>
        <taxon>Weissella</taxon>
    </lineage>
</organism>
<name>A0A0D1JJ48_9LACO</name>
<dbReference type="AlphaFoldDB" id="A0A0D1JJ48"/>
<proteinExistence type="predicted"/>
<keyword evidence="1" id="KW-0472">Membrane</keyword>
<feature type="transmembrane region" description="Helical" evidence="1">
    <location>
        <begin position="12"/>
        <end position="30"/>
    </location>
</feature>
<keyword evidence="3" id="KW-1185">Reference proteome</keyword>
<gene>
    <name evidence="2" type="ORF">QX99_00740</name>
</gene>
<evidence type="ECO:0000313" key="3">
    <source>
        <dbReference type="Proteomes" id="UP000032287"/>
    </source>
</evidence>
<dbReference type="SMR" id="A0A0D1JJ48"/>
<protein>
    <submittedName>
        <fullName evidence="2">Uncharacterized protein</fullName>
    </submittedName>
</protein>
<evidence type="ECO:0000256" key="1">
    <source>
        <dbReference type="SAM" id="Phobius"/>
    </source>
</evidence>
<sequence>MSINKQKISRNKVLNLLTLFQLLISLYQVIKTIKKGK</sequence>
<dbReference type="EMBL" id="JWHU01000008">
    <property type="protein sequence ID" value="KIU21438.1"/>
    <property type="molecule type" value="Genomic_DNA"/>
</dbReference>
<reference evidence="2 3" key="1">
    <citation type="journal article" date="2015" name="Microbiology (Mosc.)">
        <title>Genomics of the Weissella cibaria species with an examination of its metabolic traits.</title>
        <authorList>
            <person name="Lynch K.M."/>
            <person name="Lucid A."/>
            <person name="Arendt E.K."/>
            <person name="Sleator R.D."/>
            <person name="Lucey B."/>
            <person name="Coffey A."/>
        </authorList>
    </citation>
    <scope>NUCLEOTIDE SEQUENCE [LARGE SCALE GENOMIC DNA]</scope>
    <source>
        <strain evidence="2 3">MG1</strain>
    </source>
</reference>
<dbReference type="Proteomes" id="UP000032287">
    <property type="component" value="Unassembled WGS sequence"/>
</dbReference>